<keyword evidence="2" id="KW-1185">Reference proteome</keyword>
<dbReference type="AlphaFoldDB" id="A0A5C3MF07"/>
<dbReference type="EMBL" id="ML213591">
    <property type="protein sequence ID" value="TFK43999.1"/>
    <property type="molecule type" value="Genomic_DNA"/>
</dbReference>
<proteinExistence type="predicted"/>
<evidence type="ECO:0000313" key="1">
    <source>
        <dbReference type="EMBL" id="TFK43999.1"/>
    </source>
</evidence>
<accession>A0A5C3MF07</accession>
<evidence type="ECO:0000313" key="2">
    <source>
        <dbReference type="Proteomes" id="UP000308652"/>
    </source>
</evidence>
<organism evidence="1 2">
    <name type="scientific">Crucibulum laeve</name>
    <dbReference type="NCBI Taxonomy" id="68775"/>
    <lineage>
        <taxon>Eukaryota</taxon>
        <taxon>Fungi</taxon>
        <taxon>Dikarya</taxon>
        <taxon>Basidiomycota</taxon>
        <taxon>Agaricomycotina</taxon>
        <taxon>Agaricomycetes</taxon>
        <taxon>Agaricomycetidae</taxon>
        <taxon>Agaricales</taxon>
        <taxon>Agaricineae</taxon>
        <taxon>Nidulariaceae</taxon>
        <taxon>Crucibulum</taxon>
    </lineage>
</organism>
<sequence length="313" mass="34174">MDSNASSIQLTAQLNSLLYSLNIPIKLESPVELTPSLLIVVLEALLESRIPLLLRDTHGKCSLRTYNVQKTKIFLGVLEHDILQTDVGLSSIDPRRLAEGSWDEVVFVGELLCWIGRRAGLKAVPNYVSVGSPSGSTATATTKRTNATHFSSFKESATESITSVGIEDQVIQTDSNSSSSESLSFLPTFTSPAPLPRCIHEVPSPALLFTTDLASEPDESVDVTLLTSQHTFGSNSVRYSGYIQPVDEDFELTSFESSRITSSSSGSQSRVDLDDLNDISIITAKHANEYVRTIELLKERARLLGELAVLKKR</sequence>
<name>A0A5C3MF07_9AGAR</name>
<reference evidence="1 2" key="1">
    <citation type="journal article" date="2019" name="Nat. Ecol. Evol.">
        <title>Megaphylogeny resolves global patterns of mushroom evolution.</title>
        <authorList>
            <person name="Varga T."/>
            <person name="Krizsan K."/>
            <person name="Foldi C."/>
            <person name="Dima B."/>
            <person name="Sanchez-Garcia M."/>
            <person name="Sanchez-Ramirez S."/>
            <person name="Szollosi G.J."/>
            <person name="Szarkandi J.G."/>
            <person name="Papp V."/>
            <person name="Albert L."/>
            <person name="Andreopoulos W."/>
            <person name="Angelini C."/>
            <person name="Antonin V."/>
            <person name="Barry K.W."/>
            <person name="Bougher N.L."/>
            <person name="Buchanan P."/>
            <person name="Buyck B."/>
            <person name="Bense V."/>
            <person name="Catcheside P."/>
            <person name="Chovatia M."/>
            <person name="Cooper J."/>
            <person name="Damon W."/>
            <person name="Desjardin D."/>
            <person name="Finy P."/>
            <person name="Geml J."/>
            <person name="Haridas S."/>
            <person name="Hughes K."/>
            <person name="Justo A."/>
            <person name="Karasinski D."/>
            <person name="Kautmanova I."/>
            <person name="Kiss B."/>
            <person name="Kocsube S."/>
            <person name="Kotiranta H."/>
            <person name="LaButti K.M."/>
            <person name="Lechner B.E."/>
            <person name="Liimatainen K."/>
            <person name="Lipzen A."/>
            <person name="Lukacs Z."/>
            <person name="Mihaltcheva S."/>
            <person name="Morgado L.N."/>
            <person name="Niskanen T."/>
            <person name="Noordeloos M.E."/>
            <person name="Ohm R.A."/>
            <person name="Ortiz-Santana B."/>
            <person name="Ovrebo C."/>
            <person name="Racz N."/>
            <person name="Riley R."/>
            <person name="Savchenko A."/>
            <person name="Shiryaev A."/>
            <person name="Soop K."/>
            <person name="Spirin V."/>
            <person name="Szebenyi C."/>
            <person name="Tomsovsky M."/>
            <person name="Tulloss R.E."/>
            <person name="Uehling J."/>
            <person name="Grigoriev I.V."/>
            <person name="Vagvolgyi C."/>
            <person name="Papp T."/>
            <person name="Martin F.M."/>
            <person name="Miettinen O."/>
            <person name="Hibbett D.S."/>
            <person name="Nagy L.G."/>
        </authorList>
    </citation>
    <scope>NUCLEOTIDE SEQUENCE [LARGE SCALE GENOMIC DNA]</scope>
    <source>
        <strain evidence="1 2">CBS 166.37</strain>
    </source>
</reference>
<dbReference type="Proteomes" id="UP000308652">
    <property type="component" value="Unassembled WGS sequence"/>
</dbReference>
<protein>
    <submittedName>
        <fullName evidence="1">Uncharacterized protein</fullName>
    </submittedName>
</protein>
<dbReference type="OrthoDB" id="2596754at2759"/>
<gene>
    <name evidence="1" type="ORF">BDQ12DRAFT_675932</name>
</gene>